<comment type="cofactor">
    <cofactor evidence="1 8">
        <name>Zn(2+)</name>
        <dbReference type="ChEBI" id="CHEBI:29105"/>
    </cofactor>
</comment>
<sequence>MSLDWGYTENNGPSTWAKKYPLAAGARQSPVDINTSKATSDGSLNNSPLQCSYPSNCCYRIVNTGYGWRVDTYCEDTALSGGPLSEVYKLEQFHCHWGESNAAGSEHTVDGKSYAAELHLVHWNSEKYSSFKEAARQPDGLAVLGVFLEVGNVDNDGLENIIGLIPKIIHKGQDAATSFDMDFNSLLPESKHYWTYLGSLTTPPCNECVIWTVFKDPVKISERQLAAFRNLKSIGEEDAGEAETGSNLVRNYRPPLPLGNRVLRECGPSS</sequence>
<dbReference type="PROSITE" id="PS00162">
    <property type="entry name" value="ALPHA_CA_1"/>
    <property type="match status" value="1"/>
</dbReference>
<protein>
    <recommendedName>
        <fullName evidence="3 8">Carbonic anhydrase</fullName>
        <ecNumber evidence="3 8">4.2.1.1</ecNumber>
    </recommendedName>
</protein>
<evidence type="ECO:0000256" key="2">
    <source>
        <dbReference type="ARBA" id="ARBA00010718"/>
    </source>
</evidence>
<evidence type="ECO:0000313" key="11">
    <source>
        <dbReference type="Proteomes" id="UP001307889"/>
    </source>
</evidence>
<evidence type="ECO:0000256" key="1">
    <source>
        <dbReference type="ARBA" id="ARBA00001947"/>
    </source>
</evidence>
<keyword evidence="11" id="KW-1185">Reference proteome</keyword>
<evidence type="ECO:0000256" key="6">
    <source>
        <dbReference type="ARBA" id="ARBA00023239"/>
    </source>
</evidence>
<name>A0ABN7AFF8_9HEMI</name>
<dbReference type="EMBL" id="AP028910">
    <property type="protein sequence ID" value="BES90969.1"/>
    <property type="molecule type" value="Genomic_DNA"/>
</dbReference>
<comment type="catalytic activity">
    <reaction evidence="7 8">
        <text>hydrogencarbonate + H(+) = CO2 + H2O</text>
        <dbReference type="Rhea" id="RHEA:10748"/>
        <dbReference type="ChEBI" id="CHEBI:15377"/>
        <dbReference type="ChEBI" id="CHEBI:15378"/>
        <dbReference type="ChEBI" id="CHEBI:16526"/>
        <dbReference type="ChEBI" id="CHEBI:17544"/>
        <dbReference type="EC" id="4.2.1.1"/>
    </reaction>
</comment>
<evidence type="ECO:0000256" key="5">
    <source>
        <dbReference type="ARBA" id="ARBA00022833"/>
    </source>
</evidence>
<dbReference type="InterPro" id="IPR018338">
    <property type="entry name" value="Carbonic_anhydrase_a-class_CS"/>
</dbReference>
<keyword evidence="4 8" id="KW-0479">Metal-binding</keyword>
<dbReference type="EC" id="4.2.1.1" evidence="3 8"/>
<proteinExistence type="inferred from homology"/>
<evidence type="ECO:0000313" key="10">
    <source>
        <dbReference type="EMBL" id="BES90969.1"/>
    </source>
</evidence>
<evidence type="ECO:0000256" key="8">
    <source>
        <dbReference type="RuleBase" id="RU367011"/>
    </source>
</evidence>
<comment type="similarity">
    <text evidence="2 8">Belongs to the alpha-carbonic anhydrase family.</text>
</comment>
<keyword evidence="6 8" id="KW-0456">Lyase</keyword>
<dbReference type="SUPFAM" id="SSF51069">
    <property type="entry name" value="Carbonic anhydrase"/>
    <property type="match status" value="1"/>
</dbReference>
<evidence type="ECO:0000256" key="4">
    <source>
        <dbReference type="ARBA" id="ARBA00022723"/>
    </source>
</evidence>
<dbReference type="PROSITE" id="PS51144">
    <property type="entry name" value="ALPHA_CA_2"/>
    <property type="match status" value="1"/>
</dbReference>
<dbReference type="InterPro" id="IPR023561">
    <property type="entry name" value="Carbonic_anhydrase_a-class"/>
</dbReference>
<dbReference type="PANTHER" id="PTHR18952">
    <property type="entry name" value="CARBONIC ANHYDRASE"/>
    <property type="match status" value="1"/>
</dbReference>
<dbReference type="PANTHER" id="PTHR18952:SF141">
    <property type="entry name" value="CARBONIC ANHYDRASE"/>
    <property type="match status" value="1"/>
</dbReference>
<organism evidence="10 11">
    <name type="scientific">Nesidiocoris tenuis</name>
    <dbReference type="NCBI Taxonomy" id="355587"/>
    <lineage>
        <taxon>Eukaryota</taxon>
        <taxon>Metazoa</taxon>
        <taxon>Ecdysozoa</taxon>
        <taxon>Arthropoda</taxon>
        <taxon>Hexapoda</taxon>
        <taxon>Insecta</taxon>
        <taxon>Pterygota</taxon>
        <taxon>Neoptera</taxon>
        <taxon>Paraneoptera</taxon>
        <taxon>Hemiptera</taxon>
        <taxon>Heteroptera</taxon>
        <taxon>Panheteroptera</taxon>
        <taxon>Cimicomorpha</taxon>
        <taxon>Miridae</taxon>
        <taxon>Dicyphina</taxon>
        <taxon>Nesidiocoris</taxon>
    </lineage>
</organism>
<gene>
    <name evidence="10" type="ORF">NTJ_03777</name>
</gene>
<reference evidence="10 11" key="1">
    <citation type="submission" date="2023-09" db="EMBL/GenBank/DDBJ databases">
        <title>Nesidiocoris tenuis whole genome shotgun sequence.</title>
        <authorList>
            <person name="Shibata T."/>
            <person name="Shimoda M."/>
            <person name="Kobayashi T."/>
            <person name="Uehara T."/>
        </authorList>
    </citation>
    <scope>NUCLEOTIDE SEQUENCE [LARGE SCALE GENOMIC DNA]</scope>
    <source>
        <strain evidence="10 11">Japan</strain>
    </source>
</reference>
<dbReference type="InterPro" id="IPR001148">
    <property type="entry name" value="CA_dom"/>
</dbReference>
<dbReference type="Gene3D" id="3.10.200.10">
    <property type="entry name" value="Alpha carbonic anhydrase"/>
    <property type="match status" value="1"/>
</dbReference>
<evidence type="ECO:0000256" key="3">
    <source>
        <dbReference type="ARBA" id="ARBA00012925"/>
    </source>
</evidence>
<dbReference type="InterPro" id="IPR036398">
    <property type="entry name" value="CA_dom_sf"/>
</dbReference>
<keyword evidence="5 8" id="KW-0862">Zinc</keyword>
<comment type="function">
    <text evidence="8">Reversible hydration of carbon dioxide.</text>
</comment>
<accession>A0ABN7AFF8</accession>
<feature type="domain" description="Alpha-carbonic anhydrase" evidence="9">
    <location>
        <begin position="3"/>
        <end position="267"/>
    </location>
</feature>
<evidence type="ECO:0000256" key="7">
    <source>
        <dbReference type="ARBA" id="ARBA00048348"/>
    </source>
</evidence>
<dbReference type="Pfam" id="PF00194">
    <property type="entry name" value="Carb_anhydrase"/>
    <property type="match status" value="1"/>
</dbReference>
<evidence type="ECO:0000259" key="9">
    <source>
        <dbReference type="PROSITE" id="PS51144"/>
    </source>
</evidence>
<dbReference type="Proteomes" id="UP001307889">
    <property type="component" value="Chromosome 2"/>
</dbReference>
<dbReference type="SMART" id="SM01057">
    <property type="entry name" value="Carb_anhydrase"/>
    <property type="match status" value="1"/>
</dbReference>